<dbReference type="KEGG" id="hbl:XJ32_08610"/>
<protein>
    <submittedName>
        <fullName evidence="1">Uncharacterized protein</fullName>
    </submittedName>
</protein>
<accession>A0A1Q2LIC7</accession>
<dbReference type="SUPFAM" id="SSF56925">
    <property type="entry name" value="OMPA-like"/>
    <property type="match status" value="1"/>
</dbReference>
<dbReference type="Gene3D" id="2.40.160.20">
    <property type="match status" value="1"/>
</dbReference>
<evidence type="ECO:0000313" key="1">
    <source>
        <dbReference type="EMBL" id="AQQ60143.1"/>
    </source>
</evidence>
<organism evidence="1 2">
    <name type="scientific">Helicobacter bilis</name>
    <dbReference type="NCBI Taxonomy" id="37372"/>
    <lineage>
        <taxon>Bacteria</taxon>
        <taxon>Pseudomonadati</taxon>
        <taxon>Campylobacterota</taxon>
        <taxon>Epsilonproteobacteria</taxon>
        <taxon>Campylobacterales</taxon>
        <taxon>Helicobacteraceae</taxon>
        <taxon>Helicobacter</taxon>
    </lineage>
</organism>
<name>A0A1Q2LIC7_9HELI</name>
<proteinExistence type="predicted"/>
<gene>
    <name evidence="1" type="ORF">XJ32_08610</name>
</gene>
<dbReference type="AlphaFoldDB" id="A0A1Q2LIC7"/>
<dbReference type="RefSeq" id="WP_077389096.1">
    <property type="nucleotide sequence ID" value="NZ_CP019645.1"/>
</dbReference>
<sequence>MKVCDTRSHIISVNTLKKLVASLSICTCLSMLTYADESNDSTDTNGENQNKFVLGIFGGGSLMQMSSEYYNTTHPYDDLPGDYDKSLFGASYGAKVGYDMYFLTRHGVRIYIDYMNSYFNSNERTLGSYNMHTIGLNADYRFVITGGLSAFAGAGLAHNIINTQHLGNMNAFGGSINAGVAYALSFLEFEFRIRYLIYDIPEKYSTQGFPPMVAGQQVKYQMVDLNSPFSFHLGVNFRF</sequence>
<reference evidence="1 2" key="1">
    <citation type="submission" date="2017-02" db="EMBL/GenBank/DDBJ databases">
        <title>Whole genome sequencing of Helicobacter bilis strain AAQJH.</title>
        <authorList>
            <person name="Conlan S."/>
            <person name="Thomas P.J."/>
            <person name="Mullikin J."/>
            <person name="Palmore T.N."/>
            <person name="Frank K.M."/>
            <person name="Segre J.A."/>
        </authorList>
    </citation>
    <scope>NUCLEOTIDE SEQUENCE [LARGE SCALE GENOMIC DNA]</scope>
    <source>
        <strain evidence="1 2">AAQJH</strain>
    </source>
</reference>
<evidence type="ECO:0000313" key="2">
    <source>
        <dbReference type="Proteomes" id="UP000188298"/>
    </source>
</evidence>
<dbReference type="EMBL" id="CP019645">
    <property type="protein sequence ID" value="AQQ60143.1"/>
    <property type="molecule type" value="Genomic_DNA"/>
</dbReference>
<dbReference type="Proteomes" id="UP000188298">
    <property type="component" value="Chromosome"/>
</dbReference>
<dbReference type="InterPro" id="IPR011250">
    <property type="entry name" value="OMP/PagP_B-barrel"/>
</dbReference>